<evidence type="ECO:0000256" key="1">
    <source>
        <dbReference type="SAM" id="MobiDB-lite"/>
    </source>
</evidence>
<dbReference type="EMBL" id="KQ965733">
    <property type="protein sequence ID" value="KXS21169.1"/>
    <property type="molecule type" value="Genomic_DNA"/>
</dbReference>
<proteinExistence type="predicted"/>
<organism evidence="2 3">
    <name type="scientific">Gonapodya prolifera (strain JEL478)</name>
    <name type="common">Monoblepharis prolifera</name>
    <dbReference type="NCBI Taxonomy" id="1344416"/>
    <lineage>
        <taxon>Eukaryota</taxon>
        <taxon>Fungi</taxon>
        <taxon>Fungi incertae sedis</taxon>
        <taxon>Chytridiomycota</taxon>
        <taxon>Chytridiomycota incertae sedis</taxon>
        <taxon>Monoblepharidomycetes</taxon>
        <taxon>Monoblepharidales</taxon>
        <taxon>Gonapodyaceae</taxon>
        <taxon>Gonapodya</taxon>
    </lineage>
</organism>
<feature type="compositionally biased region" description="Polar residues" evidence="1">
    <location>
        <begin position="40"/>
        <end position="50"/>
    </location>
</feature>
<dbReference type="STRING" id="1344416.A0A139AWU1"/>
<keyword evidence="3" id="KW-1185">Reference proteome</keyword>
<dbReference type="Proteomes" id="UP000070544">
    <property type="component" value="Unassembled WGS sequence"/>
</dbReference>
<reference evidence="2 3" key="1">
    <citation type="journal article" date="2015" name="Genome Biol. Evol.">
        <title>Phylogenomic analyses indicate that early fungi evolved digesting cell walls of algal ancestors of land plants.</title>
        <authorList>
            <person name="Chang Y."/>
            <person name="Wang S."/>
            <person name="Sekimoto S."/>
            <person name="Aerts A.L."/>
            <person name="Choi C."/>
            <person name="Clum A."/>
            <person name="LaButti K.M."/>
            <person name="Lindquist E.A."/>
            <person name="Yee Ngan C."/>
            <person name="Ohm R.A."/>
            <person name="Salamov A.A."/>
            <person name="Grigoriev I.V."/>
            <person name="Spatafora J.W."/>
            <person name="Berbee M.L."/>
        </authorList>
    </citation>
    <scope>NUCLEOTIDE SEQUENCE [LARGE SCALE GENOMIC DNA]</scope>
    <source>
        <strain evidence="2 3">JEL478</strain>
    </source>
</reference>
<evidence type="ECO:0000313" key="3">
    <source>
        <dbReference type="Proteomes" id="UP000070544"/>
    </source>
</evidence>
<gene>
    <name evidence="2" type="ORF">M427DRAFT_312838</name>
</gene>
<feature type="compositionally biased region" description="Polar residues" evidence="1">
    <location>
        <begin position="1"/>
        <end position="18"/>
    </location>
</feature>
<sequence length="298" mass="33821">MLSNAETMAPELQSTQPAVSAKRDKKKKKSEAVVVDEQPAVSSGNQTRPDSPQGDEAKSKNLYVEAISKRLRNLKKKLGKLEQYDAVPKDQLNVDQQQALSKRPELQATFKELEDIVKQFNLLDAEEIKAEKVAREQREKEEQAKIERAVHDEKRQNDINTSTLLRTIIALNRLTAIPQTVQLSPEQWQTLVYFKQVLTGEGTLDIRFELFLGLYVGVTSTLPGCSVSTVWLGLQFTTSRNTSPSHRSHSFLLFPTLISTASLNSSSTPHHHQRHRFLASLMRSKLTAYKMKFLMQYQ</sequence>
<dbReference type="OrthoDB" id="2409325at2759"/>
<protein>
    <submittedName>
        <fullName evidence="2">Uncharacterized protein</fullName>
    </submittedName>
</protein>
<name>A0A139AWU1_GONPJ</name>
<feature type="region of interest" description="Disordered" evidence="1">
    <location>
        <begin position="1"/>
        <end position="61"/>
    </location>
</feature>
<evidence type="ECO:0000313" key="2">
    <source>
        <dbReference type="EMBL" id="KXS21169.1"/>
    </source>
</evidence>
<dbReference type="AlphaFoldDB" id="A0A139AWU1"/>
<accession>A0A139AWU1</accession>